<evidence type="ECO:0000313" key="3">
    <source>
        <dbReference type="EMBL" id="KAH7238101.1"/>
    </source>
</evidence>
<dbReference type="SUPFAM" id="SSF54695">
    <property type="entry name" value="POZ domain"/>
    <property type="match status" value="1"/>
</dbReference>
<evidence type="ECO:0000313" key="4">
    <source>
        <dbReference type="Proteomes" id="UP000813427"/>
    </source>
</evidence>
<dbReference type="AlphaFoldDB" id="A0A8K0W897"/>
<dbReference type="SMART" id="SM00225">
    <property type="entry name" value="BTB"/>
    <property type="match status" value="1"/>
</dbReference>
<feature type="domain" description="BTB" evidence="2">
    <location>
        <begin position="60"/>
        <end position="127"/>
    </location>
</feature>
<dbReference type="InterPro" id="IPR000210">
    <property type="entry name" value="BTB/POZ_dom"/>
</dbReference>
<comment type="caution">
    <text evidence="3">The sequence shown here is derived from an EMBL/GenBank/DDBJ whole genome shotgun (WGS) entry which is preliminary data.</text>
</comment>
<gene>
    <name evidence="3" type="ORF">BKA59DRAFT_530815</name>
</gene>
<dbReference type="OrthoDB" id="6359816at2759"/>
<keyword evidence="4" id="KW-1185">Reference proteome</keyword>
<reference evidence="3" key="1">
    <citation type="journal article" date="2021" name="Nat. Commun.">
        <title>Genetic determinants of endophytism in the Arabidopsis root mycobiome.</title>
        <authorList>
            <person name="Mesny F."/>
            <person name="Miyauchi S."/>
            <person name="Thiergart T."/>
            <person name="Pickel B."/>
            <person name="Atanasova L."/>
            <person name="Karlsson M."/>
            <person name="Huettel B."/>
            <person name="Barry K.W."/>
            <person name="Haridas S."/>
            <person name="Chen C."/>
            <person name="Bauer D."/>
            <person name="Andreopoulos W."/>
            <person name="Pangilinan J."/>
            <person name="LaButti K."/>
            <person name="Riley R."/>
            <person name="Lipzen A."/>
            <person name="Clum A."/>
            <person name="Drula E."/>
            <person name="Henrissat B."/>
            <person name="Kohler A."/>
            <person name="Grigoriev I.V."/>
            <person name="Martin F.M."/>
            <person name="Hacquard S."/>
        </authorList>
    </citation>
    <scope>NUCLEOTIDE SEQUENCE</scope>
    <source>
        <strain evidence="3">MPI-SDFR-AT-0068</strain>
    </source>
</reference>
<accession>A0A8K0W897</accession>
<name>A0A8K0W897_9HYPO</name>
<proteinExistence type="predicted"/>
<sequence length="328" mass="36943">MTQDTEMTDAAQAVPVLLDSSDAALRQFIDPGDDEKSVNDLCAASVHASFSKLFLSEKYHDIVIECGGREFKAHRAVVCSQCPWFEKEFAAIAKKRTIKISSRKDDDPEVFQRFLEFLYTGTYTVGNSPPKDTARIAKELQDRLDGHPRCPIPSDCSLPEAPVVDAFVDKVPPPSLPVRTIRRSNRLSHAAPTVQTAESESEPVDASLKSQLPPEISMAVNLYIMADKYDIPALKLLVRDRFYVAAKARWVTASWQGSSWEDTNEFEDVVLDVYISTRQEDRALWKALCKLIVIKTERDVMRKRMVQVMNEHGDLGTGVVDYMLERTN</sequence>
<dbReference type="Gene3D" id="3.30.710.10">
    <property type="entry name" value="Potassium Channel Kv1.1, Chain A"/>
    <property type="match status" value="1"/>
</dbReference>
<evidence type="ECO:0000256" key="1">
    <source>
        <dbReference type="SAM" id="MobiDB-lite"/>
    </source>
</evidence>
<feature type="region of interest" description="Disordered" evidence="1">
    <location>
        <begin position="187"/>
        <end position="208"/>
    </location>
</feature>
<organism evidence="3 4">
    <name type="scientific">Fusarium tricinctum</name>
    <dbReference type="NCBI Taxonomy" id="61284"/>
    <lineage>
        <taxon>Eukaryota</taxon>
        <taxon>Fungi</taxon>
        <taxon>Dikarya</taxon>
        <taxon>Ascomycota</taxon>
        <taxon>Pezizomycotina</taxon>
        <taxon>Sordariomycetes</taxon>
        <taxon>Hypocreomycetidae</taxon>
        <taxon>Hypocreales</taxon>
        <taxon>Nectriaceae</taxon>
        <taxon>Fusarium</taxon>
        <taxon>Fusarium tricinctum species complex</taxon>
    </lineage>
</organism>
<evidence type="ECO:0000259" key="2">
    <source>
        <dbReference type="PROSITE" id="PS50097"/>
    </source>
</evidence>
<dbReference type="PANTHER" id="PTHR47843">
    <property type="entry name" value="BTB DOMAIN-CONTAINING PROTEIN-RELATED"/>
    <property type="match status" value="1"/>
</dbReference>
<dbReference type="InterPro" id="IPR011333">
    <property type="entry name" value="SKP1/BTB/POZ_sf"/>
</dbReference>
<dbReference type="PROSITE" id="PS50097">
    <property type="entry name" value="BTB"/>
    <property type="match status" value="1"/>
</dbReference>
<protein>
    <submittedName>
        <fullName evidence="3">BTB/POZ protein</fullName>
    </submittedName>
</protein>
<dbReference type="Proteomes" id="UP000813427">
    <property type="component" value="Unassembled WGS sequence"/>
</dbReference>
<dbReference type="PANTHER" id="PTHR47843:SF5">
    <property type="entry name" value="BTB_POZ DOMAIN PROTEIN"/>
    <property type="match status" value="1"/>
</dbReference>
<dbReference type="EMBL" id="JAGPXF010000006">
    <property type="protein sequence ID" value="KAH7238101.1"/>
    <property type="molecule type" value="Genomic_DNA"/>
</dbReference>
<dbReference type="CDD" id="cd18186">
    <property type="entry name" value="BTB_POZ_ZBTB_KLHL-like"/>
    <property type="match status" value="1"/>
</dbReference>
<dbReference type="Pfam" id="PF00651">
    <property type="entry name" value="BTB"/>
    <property type="match status" value="1"/>
</dbReference>